<reference evidence="1" key="5">
    <citation type="journal article" date="2021" name="G3 (Bethesda)">
        <title>Aegilops tauschii genome assembly Aet v5.0 features greater sequence contiguity and improved annotation.</title>
        <authorList>
            <person name="Wang L."/>
            <person name="Zhu T."/>
            <person name="Rodriguez J.C."/>
            <person name="Deal K.R."/>
            <person name="Dubcovsky J."/>
            <person name="McGuire P.E."/>
            <person name="Lux T."/>
            <person name="Spannagl M."/>
            <person name="Mayer K.F.X."/>
            <person name="Baldrich P."/>
            <person name="Meyers B.C."/>
            <person name="Huo N."/>
            <person name="Gu Y.Q."/>
            <person name="Zhou H."/>
            <person name="Devos K.M."/>
            <person name="Bennetzen J.L."/>
            <person name="Unver T."/>
            <person name="Budak H."/>
            <person name="Gulick P.J."/>
            <person name="Galiba G."/>
            <person name="Kalapos B."/>
            <person name="Nelson D.R."/>
            <person name="Li P."/>
            <person name="You F.M."/>
            <person name="Luo M.C."/>
            <person name="Dvorak J."/>
        </authorList>
    </citation>
    <scope>NUCLEOTIDE SEQUENCE [LARGE SCALE GENOMIC DNA]</scope>
    <source>
        <strain evidence="1">cv. AL8/78</strain>
    </source>
</reference>
<dbReference type="Gramene" id="AET5Gv20837100.3">
    <property type="protein sequence ID" value="AET5Gv20837100.3"/>
    <property type="gene ID" value="AET5Gv20837100"/>
</dbReference>
<dbReference type="Proteomes" id="UP000015105">
    <property type="component" value="Chromosome 5D"/>
</dbReference>
<proteinExistence type="predicted"/>
<evidence type="ECO:0000313" key="1">
    <source>
        <dbReference type="EnsemblPlants" id="AET5Gv20837100.3"/>
    </source>
</evidence>
<name>A0A453LM69_AEGTS</name>
<accession>A0A453LM69</accession>
<evidence type="ECO:0000313" key="2">
    <source>
        <dbReference type="Proteomes" id="UP000015105"/>
    </source>
</evidence>
<reference evidence="1" key="3">
    <citation type="journal article" date="2017" name="Nature">
        <title>Genome sequence of the progenitor of the wheat D genome Aegilops tauschii.</title>
        <authorList>
            <person name="Luo M.C."/>
            <person name="Gu Y.Q."/>
            <person name="Puiu D."/>
            <person name="Wang H."/>
            <person name="Twardziok S.O."/>
            <person name="Deal K.R."/>
            <person name="Huo N."/>
            <person name="Zhu T."/>
            <person name="Wang L."/>
            <person name="Wang Y."/>
            <person name="McGuire P.E."/>
            <person name="Liu S."/>
            <person name="Long H."/>
            <person name="Ramasamy R.K."/>
            <person name="Rodriguez J.C."/>
            <person name="Van S.L."/>
            <person name="Yuan L."/>
            <person name="Wang Z."/>
            <person name="Xia Z."/>
            <person name="Xiao L."/>
            <person name="Anderson O.D."/>
            <person name="Ouyang S."/>
            <person name="Liang Y."/>
            <person name="Zimin A.V."/>
            <person name="Pertea G."/>
            <person name="Qi P."/>
            <person name="Bennetzen J.L."/>
            <person name="Dai X."/>
            <person name="Dawson M.W."/>
            <person name="Muller H.G."/>
            <person name="Kugler K."/>
            <person name="Rivarola-Duarte L."/>
            <person name="Spannagl M."/>
            <person name="Mayer K.F.X."/>
            <person name="Lu F.H."/>
            <person name="Bevan M.W."/>
            <person name="Leroy P."/>
            <person name="Li P."/>
            <person name="You F.M."/>
            <person name="Sun Q."/>
            <person name="Liu Z."/>
            <person name="Lyons E."/>
            <person name="Wicker T."/>
            <person name="Salzberg S.L."/>
            <person name="Devos K.M."/>
            <person name="Dvorak J."/>
        </authorList>
    </citation>
    <scope>NUCLEOTIDE SEQUENCE [LARGE SCALE GENOMIC DNA]</scope>
    <source>
        <strain evidence="1">cv. AL8/78</strain>
    </source>
</reference>
<reference evidence="2" key="1">
    <citation type="journal article" date="2014" name="Science">
        <title>Ancient hybridizations among the ancestral genomes of bread wheat.</title>
        <authorList>
            <consortium name="International Wheat Genome Sequencing Consortium,"/>
            <person name="Marcussen T."/>
            <person name="Sandve S.R."/>
            <person name="Heier L."/>
            <person name="Spannagl M."/>
            <person name="Pfeifer M."/>
            <person name="Jakobsen K.S."/>
            <person name="Wulff B.B."/>
            <person name="Steuernagel B."/>
            <person name="Mayer K.F."/>
            <person name="Olsen O.A."/>
        </authorList>
    </citation>
    <scope>NUCLEOTIDE SEQUENCE [LARGE SCALE GENOMIC DNA]</scope>
    <source>
        <strain evidence="2">cv. AL8/78</strain>
    </source>
</reference>
<protein>
    <submittedName>
        <fullName evidence="1">Uncharacterized protein</fullName>
    </submittedName>
</protein>
<organism evidence="1 2">
    <name type="scientific">Aegilops tauschii subsp. strangulata</name>
    <name type="common">Goatgrass</name>
    <dbReference type="NCBI Taxonomy" id="200361"/>
    <lineage>
        <taxon>Eukaryota</taxon>
        <taxon>Viridiplantae</taxon>
        <taxon>Streptophyta</taxon>
        <taxon>Embryophyta</taxon>
        <taxon>Tracheophyta</taxon>
        <taxon>Spermatophyta</taxon>
        <taxon>Magnoliopsida</taxon>
        <taxon>Liliopsida</taxon>
        <taxon>Poales</taxon>
        <taxon>Poaceae</taxon>
        <taxon>BOP clade</taxon>
        <taxon>Pooideae</taxon>
        <taxon>Triticodae</taxon>
        <taxon>Triticeae</taxon>
        <taxon>Triticinae</taxon>
        <taxon>Aegilops</taxon>
    </lineage>
</organism>
<sequence length="53" mass="5687">RSSSMLLFFLNPDSILTVLVFLSVLNRWSSASACCSPSWATSPASSTRSTCSL</sequence>
<dbReference type="EnsemblPlants" id="AET5Gv20837100.3">
    <property type="protein sequence ID" value="AET5Gv20837100.3"/>
    <property type="gene ID" value="AET5Gv20837100"/>
</dbReference>
<reference evidence="2" key="2">
    <citation type="journal article" date="2017" name="Nat. Plants">
        <title>The Aegilops tauschii genome reveals multiple impacts of transposons.</title>
        <authorList>
            <person name="Zhao G."/>
            <person name="Zou C."/>
            <person name="Li K."/>
            <person name="Wang K."/>
            <person name="Li T."/>
            <person name="Gao L."/>
            <person name="Zhang X."/>
            <person name="Wang H."/>
            <person name="Yang Z."/>
            <person name="Liu X."/>
            <person name="Jiang W."/>
            <person name="Mao L."/>
            <person name="Kong X."/>
            <person name="Jiao Y."/>
            <person name="Jia J."/>
        </authorList>
    </citation>
    <scope>NUCLEOTIDE SEQUENCE [LARGE SCALE GENOMIC DNA]</scope>
    <source>
        <strain evidence="2">cv. AL8/78</strain>
    </source>
</reference>
<keyword evidence="2" id="KW-1185">Reference proteome</keyword>
<dbReference type="AlphaFoldDB" id="A0A453LM69"/>
<reference evidence="1" key="4">
    <citation type="submission" date="2019-03" db="UniProtKB">
        <authorList>
            <consortium name="EnsemblPlants"/>
        </authorList>
    </citation>
    <scope>IDENTIFICATION</scope>
</reference>